<keyword evidence="2" id="KW-0863">Zinc-finger</keyword>
<dbReference type="InterPro" id="IPR001876">
    <property type="entry name" value="Znf_RanBP2"/>
</dbReference>
<dbReference type="HOGENOM" id="CLU_1748652_0_0_11"/>
<organism evidence="5 6">
    <name type="scientific">Streptomyces mutabilis</name>
    <dbReference type="NCBI Taxonomy" id="67332"/>
    <lineage>
        <taxon>Bacteria</taxon>
        <taxon>Bacillati</taxon>
        <taxon>Actinomycetota</taxon>
        <taxon>Actinomycetes</taxon>
        <taxon>Kitasatosporales</taxon>
        <taxon>Streptomycetaceae</taxon>
        <taxon>Streptomyces</taxon>
    </lineage>
</organism>
<keyword evidence="1" id="KW-0479">Metal-binding</keyword>
<gene>
    <name evidence="5" type="ORF">FM21_34735</name>
</gene>
<comment type="caution">
    <text evidence="5">The sequence shown here is derived from an EMBL/GenBank/DDBJ whole genome shotgun (WGS) entry which is preliminary data.</text>
</comment>
<name>A0A086MRB7_9ACTN</name>
<dbReference type="PROSITE" id="PS50199">
    <property type="entry name" value="ZF_RANBP2_2"/>
    <property type="match status" value="1"/>
</dbReference>
<evidence type="ECO:0000256" key="3">
    <source>
        <dbReference type="ARBA" id="ARBA00022833"/>
    </source>
</evidence>
<dbReference type="Proteomes" id="UP000029095">
    <property type="component" value="Unassembled WGS sequence"/>
</dbReference>
<evidence type="ECO:0000256" key="1">
    <source>
        <dbReference type="ARBA" id="ARBA00022723"/>
    </source>
</evidence>
<evidence type="ECO:0000313" key="6">
    <source>
        <dbReference type="Proteomes" id="UP000029095"/>
    </source>
</evidence>
<evidence type="ECO:0000259" key="4">
    <source>
        <dbReference type="PROSITE" id="PS50199"/>
    </source>
</evidence>
<dbReference type="STRING" id="1915400.FM21_34735"/>
<evidence type="ECO:0000256" key="2">
    <source>
        <dbReference type="ARBA" id="ARBA00022771"/>
    </source>
</evidence>
<protein>
    <recommendedName>
        <fullName evidence="4">RanBP2-type domain-containing protein</fullName>
    </recommendedName>
</protein>
<feature type="domain" description="RanBP2-type" evidence="4">
    <location>
        <begin position="23"/>
        <end position="55"/>
    </location>
</feature>
<keyword evidence="3" id="KW-0862">Zinc</keyword>
<proteinExistence type="predicted"/>
<dbReference type="AlphaFoldDB" id="A0A086MRB7"/>
<reference evidence="5 6" key="1">
    <citation type="submission" date="2014-05" db="EMBL/GenBank/DDBJ databases">
        <title>Complete genome sequence of the Streptomyces mutabilis TRM45540.</title>
        <authorList>
            <person name="Luo X."/>
            <person name="Zhang L."/>
        </authorList>
    </citation>
    <scope>NUCLEOTIDE SEQUENCE [LARGE SCALE GENOMIC DNA]</scope>
    <source>
        <strain evidence="5 6">TRM45540</strain>
    </source>
</reference>
<accession>A0A086MRB7</accession>
<dbReference type="RefSeq" id="WP_043385888.1">
    <property type="nucleotide sequence ID" value="NZ_KN039950.1"/>
</dbReference>
<dbReference type="EMBL" id="JNFQ01000007">
    <property type="protein sequence ID" value="KFG71435.1"/>
    <property type="molecule type" value="Genomic_DNA"/>
</dbReference>
<keyword evidence="6" id="KW-1185">Reference proteome</keyword>
<dbReference type="PROSITE" id="PS01358">
    <property type="entry name" value="ZF_RANBP2_1"/>
    <property type="match status" value="1"/>
</dbReference>
<evidence type="ECO:0000313" key="5">
    <source>
        <dbReference type="EMBL" id="KFG71435.1"/>
    </source>
</evidence>
<sequence>MIKKALRAADEQQEEVVRAVFRAAGLLWQCKGRDCRFDNTAAQELCERCGRQRNGRRVTDQVPPSAHPDDFENLRAELKEYFAHVGRDLPDAVTFQLDFHKRWRTDDATLHFGSRAEVYDFEDPDVDLALSDLGRADDRGETLRVALYR</sequence>
<dbReference type="GO" id="GO:0008270">
    <property type="term" value="F:zinc ion binding"/>
    <property type="evidence" value="ECO:0007669"/>
    <property type="project" value="UniProtKB-KW"/>
</dbReference>